<proteinExistence type="predicted"/>
<evidence type="ECO:0000256" key="1">
    <source>
        <dbReference type="SAM" id="MobiDB-lite"/>
    </source>
</evidence>
<comment type="caution">
    <text evidence="3">The sequence shown here is derived from an EMBL/GenBank/DDBJ whole genome shotgun (WGS) entry which is preliminary data.</text>
</comment>
<dbReference type="AlphaFoldDB" id="A0AAD4LUS4"/>
<dbReference type="EMBL" id="JAKELL010000001">
    <property type="protein sequence ID" value="KAH9001595.1"/>
    <property type="molecule type" value="Genomic_DNA"/>
</dbReference>
<sequence>MAYAGPAEWSRVDEATLVRTLIEEKVRGNWNGNLPKAAAWAACQLALVDSEKTSGGGAKTIESIKNKWQRFKNEFYAVKDLQAVSGFRWNDQEKIVTAPADVWDAYIKTHPHANKLRRRRFLLYDTIAYLVNDTGPRATGGNAVRPGQNSRDYSSSEDDELATPGPLPSNRKRSKEACTSASQRKKIRRVSFDQEMSEVVSAFAEMIDAMKSRLVSMPRPEPPKPSTDDLLTRAIIALEQDAGLSDKALAEAAYCFLVDRDVARVYVTLQTPRARSHFLRQLETRRRKL</sequence>
<gene>
    <name evidence="3" type="ORF">EDB92DRAFT_80708</name>
</gene>
<dbReference type="Pfam" id="PF12776">
    <property type="entry name" value="Myb_DNA-bind_3"/>
    <property type="match status" value="1"/>
</dbReference>
<feature type="domain" description="Myb/SANT-like" evidence="2">
    <location>
        <begin position="8"/>
        <end position="106"/>
    </location>
</feature>
<evidence type="ECO:0000313" key="3">
    <source>
        <dbReference type="EMBL" id="KAH9001595.1"/>
    </source>
</evidence>
<dbReference type="PANTHER" id="PTHR46929:SF3">
    <property type="entry name" value="MYB_SANT-LIKE DOMAIN-CONTAINING PROTEIN"/>
    <property type="match status" value="1"/>
</dbReference>
<name>A0AAD4LUS4_9AGAM</name>
<evidence type="ECO:0000259" key="2">
    <source>
        <dbReference type="Pfam" id="PF12776"/>
    </source>
</evidence>
<accession>A0AAD4LUS4</accession>
<dbReference type="PANTHER" id="PTHR46929">
    <property type="entry name" value="EXPRESSED PROTEIN"/>
    <property type="match status" value="1"/>
</dbReference>
<reference evidence="3" key="1">
    <citation type="submission" date="2022-01" db="EMBL/GenBank/DDBJ databases">
        <title>Comparative genomics reveals a dynamic genome evolution in the ectomycorrhizal milk-cap (Lactarius) mushrooms.</title>
        <authorList>
            <consortium name="DOE Joint Genome Institute"/>
            <person name="Lebreton A."/>
            <person name="Tang N."/>
            <person name="Kuo A."/>
            <person name="LaButti K."/>
            <person name="Drula E."/>
            <person name="Barry K."/>
            <person name="Clum A."/>
            <person name="Lipzen A."/>
            <person name="Mousain D."/>
            <person name="Ng V."/>
            <person name="Wang R."/>
            <person name="Wang X."/>
            <person name="Dai Y."/>
            <person name="Henrissat B."/>
            <person name="Grigoriev I.V."/>
            <person name="Guerin-Laguette A."/>
            <person name="Yu F."/>
            <person name="Martin F.M."/>
        </authorList>
    </citation>
    <scope>NUCLEOTIDE SEQUENCE</scope>
    <source>
        <strain evidence="3">QP</strain>
    </source>
</reference>
<keyword evidence="4" id="KW-1185">Reference proteome</keyword>
<dbReference type="InterPro" id="IPR024752">
    <property type="entry name" value="Myb/SANT-like_dom"/>
</dbReference>
<organism evidence="3 4">
    <name type="scientific">Lactarius akahatsu</name>
    <dbReference type="NCBI Taxonomy" id="416441"/>
    <lineage>
        <taxon>Eukaryota</taxon>
        <taxon>Fungi</taxon>
        <taxon>Dikarya</taxon>
        <taxon>Basidiomycota</taxon>
        <taxon>Agaricomycotina</taxon>
        <taxon>Agaricomycetes</taxon>
        <taxon>Russulales</taxon>
        <taxon>Russulaceae</taxon>
        <taxon>Lactarius</taxon>
    </lineage>
</organism>
<dbReference type="Proteomes" id="UP001201163">
    <property type="component" value="Unassembled WGS sequence"/>
</dbReference>
<evidence type="ECO:0000313" key="4">
    <source>
        <dbReference type="Proteomes" id="UP001201163"/>
    </source>
</evidence>
<protein>
    <recommendedName>
        <fullName evidence="2">Myb/SANT-like domain-containing protein</fullName>
    </recommendedName>
</protein>
<feature type="region of interest" description="Disordered" evidence="1">
    <location>
        <begin position="135"/>
        <end position="184"/>
    </location>
</feature>